<gene>
    <name evidence="2" type="ORF">DMX07_12435</name>
</gene>
<evidence type="ECO:0000313" key="2">
    <source>
        <dbReference type="EMBL" id="PYB82469.1"/>
    </source>
</evidence>
<proteinExistence type="predicted"/>
<accession>A0A2V4HYU7</accession>
<dbReference type="RefSeq" id="WP_110700329.1">
    <property type="nucleotide sequence ID" value="NZ_QJRO01000006.1"/>
</dbReference>
<evidence type="ECO:0000259" key="1">
    <source>
        <dbReference type="Pfam" id="PF20178"/>
    </source>
</evidence>
<name>A0A2V4HYU7_9PSED</name>
<comment type="caution">
    <text evidence="2">The sequence shown here is derived from an EMBL/GenBank/DDBJ whole genome shotgun (WGS) entry which is preliminary data.</text>
</comment>
<dbReference type="EMBL" id="QJRO01000006">
    <property type="protein sequence ID" value="PYB82469.1"/>
    <property type="molecule type" value="Genomic_DNA"/>
</dbReference>
<evidence type="ECO:0000313" key="3">
    <source>
        <dbReference type="Proteomes" id="UP000247620"/>
    </source>
</evidence>
<organism evidence="2 3">
    <name type="scientific">Pseudomonas soli</name>
    <dbReference type="NCBI Taxonomy" id="1306993"/>
    <lineage>
        <taxon>Bacteria</taxon>
        <taxon>Pseudomonadati</taxon>
        <taxon>Pseudomonadota</taxon>
        <taxon>Gammaproteobacteria</taxon>
        <taxon>Pseudomonadales</taxon>
        <taxon>Pseudomonadaceae</taxon>
        <taxon>Pseudomonas</taxon>
    </lineage>
</organism>
<dbReference type="Proteomes" id="UP000247620">
    <property type="component" value="Unassembled WGS sequence"/>
</dbReference>
<sequence length="1550" mass="170923">MTQSSTSIFDFKDAVVRQFADRPTLRQVVSEQLLQVLFKELPWLAFVEPALVSADPLILDSPDPDTEYWTTAALVDVVMQAMLDGAPLDLEAIGERHHNLGLAASHRFADSHSEWDTRRLTGLTPALNELLPQLAECFCQAQVNYWNGVSSSGRSRDSWLQLLLKMALLRNLPLQRLDDQQQACVRSLIRGGDEQPAVFVVQANLSADAQQFDRIQPGLLVTGEWDEREVVLWCEPSGQVLAFESLCDFARSLRDELALRYRFTAMSWDRHELEGNAFAQLSALLLGHMLERIGQLRLHGLTLARMEGLFAELSDPAQWFVGGYFIVEDGSPAIPPGIDFASASDSFAYQSGLLDLALDHASVEGVAALDGVLDLQTYASRKLRKQMLEDYPVEANYFPDELILELQVAEGMPGGAGVGSGGGEPLAAAGEKTLTEFAIGNLSGLGNAFIKHIRHVNEQLVMPWMNAEYVKNLVSKVDIGGCYPAYVADALADPATRSDRTRRFAREWRQALRFSALQAKLDRKLSQAGLQCIVDLCNGHVDKQTNASGLMPLTFKRQSASGQDDLVRGMFVLFSTEPAVVMLYRPLYPKDPLRQFSCLDAMMAAIRESSTLQESILAWMDERVRPIYANGGFTEPHITSIGIDLYALPDKPGPAQFDAHQWLSAVDEKLYTANRELLTVLAEEQSTSDRESRWAILSKGAWLLFDTATVLLRGPVASAAWLVQSAASLHGDGQALDQGSAFERSAATVDLVMSLGMAMLHARLPQSAVAGPNRPPRLPLFEGTPAQDGGYAAARVEPTQGKVGSPGALSQVDGLLLDLAWRGNQGFNWLAPGQREVLMAMRSSVVLEGLQPSQAGLFEVDGGHYVSMLGEAFAVSVTEDGVRVVDTAHKSGPWLVFEQGAWRVDAGLRLLGGMPKASLEKQFIKMRKSSDTFTSNAARELDAFGRCSLEVVTIQGRIEHLERLKDAEGSKRLEAENNKDESFDWPASDRIMGSYEQRIATLDMELDAKRLEAVAQTERIVRLDREHRDILTAMLEPKYGSYRTQGLGQAILQQRSMLVAGLIRNSDFILGELQHLANFPRMSELAAQFDDGVGGHVRKEYQQFREELKTVIGIQERMLVAHGVLDELLGEVAGDLDIGRVGAPRTVDQLIAGRMFTTVDLRFHHALNLADLALHLDAGQPQLFRYREDLAGDTLRSAATAHGESLMSNLNVADRISILQEAWDAYAAAIINALHLERTGGALVETDMLQRYRAHMQLLKDDAGRRLIDALAEQDGVVGAAGRLPYPKASLPQRAIRNRDGLLVIATRIQGDSALEVLDPLSKRSLQVFDLKDGQWVQREDINEPSSEEGGTPDVEALVQALLKDGNDVLAIAEDYVRDDVNGVVLQRLLNRQLGKLQGTIAALAGQGVSAQRIAALSEAVSDFQAHKVRLMIELYGKTRYPTAHGLRFLHEQGLIKVDYVRRDTSVSTSPFDEFRITRLNAPGETKGRNLWAAHFHVDSQSAPLEAFTYGHLKVWSQRFLGRRYEAVSGERVHRGRLTPTDVEGIIPLT</sequence>
<dbReference type="InterPro" id="IPR046673">
    <property type="entry name" value="ToxA_N"/>
</dbReference>
<reference evidence="2 3" key="1">
    <citation type="submission" date="2018-06" db="EMBL/GenBank/DDBJ databases">
        <title>Pseudomonas diversity within urban Lake Michigan freshwaters.</title>
        <authorList>
            <person name="Batrich M."/>
            <person name="Hatzopoulos T."/>
            <person name="Putonti C."/>
        </authorList>
    </citation>
    <scope>NUCLEOTIDE SEQUENCE [LARGE SCALE GENOMIC DNA]</scope>
    <source>
        <strain evidence="2 3">LBp-160603</strain>
    </source>
</reference>
<protein>
    <recommendedName>
        <fullName evidence="1">Dermonecrotic toxin N-terminal domain-containing protein</fullName>
    </recommendedName>
</protein>
<feature type="domain" description="Dermonecrotic toxin N-terminal" evidence="1">
    <location>
        <begin position="370"/>
        <end position="610"/>
    </location>
</feature>
<dbReference type="Pfam" id="PF20178">
    <property type="entry name" value="ToxA_N"/>
    <property type="match status" value="1"/>
</dbReference>